<dbReference type="EMBL" id="FOIU01000002">
    <property type="protein sequence ID" value="SEW41182.1"/>
    <property type="molecule type" value="Genomic_DNA"/>
</dbReference>
<dbReference type="InterPro" id="IPR013320">
    <property type="entry name" value="ConA-like_dom_sf"/>
</dbReference>
<name>A0A1I0RJH7_9FLAO</name>
<evidence type="ECO:0000313" key="8">
    <source>
        <dbReference type="Proteomes" id="UP000199469"/>
    </source>
</evidence>
<dbReference type="STRING" id="356305.SAMN05421841_2786"/>
<keyword evidence="8" id="KW-1185">Reference proteome</keyword>
<dbReference type="InterPro" id="IPR026341">
    <property type="entry name" value="T9SS_type_B"/>
</dbReference>
<sequence>MNSTNLLQMKKNLLYCLFIIFVSVSGRLSSQTYQLAGNPVNTTGWDLVSSATVSGDFIQLTQDIGNQYGAIKLSTPINLKYCDKWKVEFDFRIDGNGTTQFGRGDGFTFWYLANPPTGFVSGGGLGIPANANGLMVGFDIFNNTTEGQMSKIHLLYGTNNLPVGNNNIEYNNTPGSTFHSPDLNPTQPFVGPTYKHVEVNGETDLTNPANWIIKIRLDGVLIVDQSFAPSGGAIGMTTGYFGFSAATGGASARHSIKNAKIYIDKVPILTNTVTPFVCVNPATGNGTVDLTSFQNQFVTNPANYIFSYFGPGGTPITNPSNYQYSGPVNISVVVQDPSSTLCDNGDGQIVLNPTPFEATDATLTGCNNNNAGGAIFDLTTAAVSTVPGVTKQFYNTMYDLNNNLNQITNPTAYLSPAATLYCKVTTPQGCTDAAAVTLALYPEVTVQEATLRSCSIESNPSMASFNLTLAAVTTQSATKKYYPSATDAANGTNEILNPTTYISPNGVVYIKVTNANGCYAIAKVNLIVIAQVFSNVLQDKIICIEDKTTLDAGPGFTSYEWSTGATTQAINNVTVGTYWVKLKTGECVATQTVKVYPSEQPVITNVDISNTTVTVYVTGGTAPYQYSMDGINWQVSNEFKNVPRGDAKIYVKDAYDCEPIDISIVVPNLINVITPNGDGINDVIDYSALAGKQNLVFNVFDRYGAKIHQADKSNKYRWDGTVAGRKVPTGNYWYSVSWNENDKKNTPIKYSGWILVKNRD</sequence>
<comment type="subcellular location">
    <subcellularLocation>
        <location evidence="1">Membrane</location>
        <topology evidence="1">Single-pass type I membrane protein</topology>
    </subcellularLocation>
</comment>
<dbReference type="PANTHER" id="PTHR12223:SF28">
    <property type="entry name" value="LECTIN, MANNOSE BINDING 1 LIKE"/>
    <property type="match status" value="1"/>
</dbReference>
<reference evidence="8" key="1">
    <citation type="submission" date="2016-10" db="EMBL/GenBank/DDBJ databases">
        <authorList>
            <person name="Varghese N."/>
            <person name="Submissions S."/>
        </authorList>
    </citation>
    <scope>NUCLEOTIDE SEQUENCE [LARGE SCALE GENOMIC DNA]</scope>
    <source>
        <strain evidence="8">DSM 17724</strain>
    </source>
</reference>
<dbReference type="GO" id="GO:0030134">
    <property type="term" value="C:COPII-coated ER to Golgi transport vesicle"/>
    <property type="evidence" value="ECO:0007669"/>
    <property type="project" value="TreeGrafter"/>
</dbReference>
<dbReference type="Pfam" id="PF03388">
    <property type="entry name" value="Lectin_leg-like"/>
    <property type="match status" value="1"/>
</dbReference>
<keyword evidence="5" id="KW-0472">Membrane</keyword>
<dbReference type="SUPFAM" id="SSF49899">
    <property type="entry name" value="Concanavalin A-like lectins/glucanases"/>
    <property type="match status" value="1"/>
</dbReference>
<dbReference type="InterPro" id="IPR005052">
    <property type="entry name" value="Lectin_leg"/>
</dbReference>
<dbReference type="GO" id="GO:0006888">
    <property type="term" value="P:endoplasmic reticulum to Golgi vesicle-mediated transport"/>
    <property type="evidence" value="ECO:0007669"/>
    <property type="project" value="TreeGrafter"/>
</dbReference>
<dbReference type="GO" id="GO:0016020">
    <property type="term" value="C:membrane"/>
    <property type="evidence" value="ECO:0007669"/>
    <property type="project" value="UniProtKB-SubCell"/>
</dbReference>
<dbReference type="Proteomes" id="UP000199469">
    <property type="component" value="Unassembled WGS sequence"/>
</dbReference>
<feature type="domain" description="L-type lectin-like" evidence="6">
    <location>
        <begin position="41"/>
        <end position="160"/>
    </location>
</feature>
<dbReference type="Gene3D" id="2.60.120.200">
    <property type="match status" value="1"/>
</dbReference>
<proteinExistence type="predicted"/>
<evidence type="ECO:0000256" key="1">
    <source>
        <dbReference type="ARBA" id="ARBA00004479"/>
    </source>
</evidence>
<gene>
    <name evidence="7" type="ORF">SAMN05421841_2786</name>
</gene>
<dbReference type="InterPro" id="IPR051136">
    <property type="entry name" value="Intracellular_Lectin-GPT"/>
</dbReference>
<dbReference type="Pfam" id="PF13585">
    <property type="entry name" value="CHU_C"/>
    <property type="match status" value="1"/>
</dbReference>
<dbReference type="GO" id="GO:0005537">
    <property type="term" value="F:D-mannose binding"/>
    <property type="evidence" value="ECO:0007669"/>
    <property type="project" value="TreeGrafter"/>
</dbReference>
<dbReference type="PANTHER" id="PTHR12223">
    <property type="entry name" value="VESICULAR MANNOSE-BINDING LECTIN"/>
    <property type="match status" value="1"/>
</dbReference>
<evidence type="ECO:0000256" key="5">
    <source>
        <dbReference type="ARBA" id="ARBA00023136"/>
    </source>
</evidence>
<evidence type="ECO:0000313" key="7">
    <source>
        <dbReference type="EMBL" id="SEW41182.1"/>
    </source>
</evidence>
<keyword evidence="3" id="KW-0732">Signal</keyword>
<keyword evidence="4" id="KW-1133">Transmembrane helix</keyword>
<evidence type="ECO:0000256" key="2">
    <source>
        <dbReference type="ARBA" id="ARBA00022692"/>
    </source>
</evidence>
<protein>
    <submittedName>
        <fullName evidence="7">Gliding motility-associated C-terminal domain-containing protein</fullName>
    </submittedName>
</protein>
<dbReference type="NCBIfam" id="TIGR04131">
    <property type="entry name" value="Bac_Flav_CTERM"/>
    <property type="match status" value="1"/>
</dbReference>
<organism evidence="7 8">
    <name type="scientific">Chryseobacterium wanjuense</name>
    <dbReference type="NCBI Taxonomy" id="356305"/>
    <lineage>
        <taxon>Bacteria</taxon>
        <taxon>Pseudomonadati</taxon>
        <taxon>Bacteroidota</taxon>
        <taxon>Flavobacteriia</taxon>
        <taxon>Flavobacteriales</taxon>
        <taxon>Weeksellaceae</taxon>
        <taxon>Chryseobacterium group</taxon>
        <taxon>Chryseobacterium</taxon>
    </lineage>
</organism>
<evidence type="ECO:0000256" key="3">
    <source>
        <dbReference type="ARBA" id="ARBA00022729"/>
    </source>
</evidence>
<evidence type="ECO:0000259" key="6">
    <source>
        <dbReference type="Pfam" id="PF03388"/>
    </source>
</evidence>
<dbReference type="GO" id="GO:0004553">
    <property type="term" value="F:hydrolase activity, hydrolyzing O-glycosyl compounds"/>
    <property type="evidence" value="ECO:0007669"/>
    <property type="project" value="UniProtKB-ARBA"/>
</dbReference>
<keyword evidence="2" id="KW-0812">Transmembrane</keyword>
<accession>A0A1I0RJH7</accession>
<dbReference type="GO" id="GO:0005975">
    <property type="term" value="P:carbohydrate metabolic process"/>
    <property type="evidence" value="ECO:0007669"/>
    <property type="project" value="UniProtKB-ARBA"/>
</dbReference>
<dbReference type="AlphaFoldDB" id="A0A1I0RJH7"/>
<evidence type="ECO:0000256" key="4">
    <source>
        <dbReference type="ARBA" id="ARBA00022989"/>
    </source>
</evidence>